<evidence type="ECO:0000313" key="4">
    <source>
        <dbReference type="Proteomes" id="UP001144313"/>
    </source>
</evidence>
<reference evidence="3" key="1">
    <citation type="submission" date="2022-12" db="EMBL/GenBank/DDBJ databases">
        <title>Reference genome sequencing for broad-spectrum identification of bacterial and archaeal isolates by mass spectrometry.</title>
        <authorList>
            <person name="Sekiguchi Y."/>
            <person name="Tourlousse D.M."/>
        </authorList>
    </citation>
    <scope>NUCLEOTIDE SEQUENCE</scope>
    <source>
        <strain evidence="3">LLR39Z86</strain>
    </source>
</reference>
<dbReference type="InterPro" id="IPR000182">
    <property type="entry name" value="GNAT_dom"/>
</dbReference>
<dbReference type="AlphaFoldDB" id="A0A9W6GBV8"/>
<dbReference type="SUPFAM" id="SSF55729">
    <property type="entry name" value="Acyl-CoA N-acyltransferases (Nat)"/>
    <property type="match status" value="1"/>
</dbReference>
<gene>
    <name evidence="3" type="ORF">GALLR39Z86_37640</name>
</gene>
<sequence length="565" mass="59621">MVGVGEESLLAVRDRGGEVRVEAGLAVVDLLQRLLGHERLLARVDAERGQRDHRHVRQARPGQQLLGEGHQGAALGHADVDPRVAHVVVDDRLPDVRGEVGEHRGHHVPHEGQRALELLARRRDRLAGGEVGTGGHELVPVAVERVEPDQPGHLVGEELREPVGVRAAQGVRHEDVRAGDPLGAQEFPEFDGDRFGGAGQRHRVAEARAAAVVDDGGGELGGRLLEAVVVEPDRAGAGQEHDGGAAAAGAVHEEAAAVDLLVAAERRGGGLGCGGAVLVHVGNYGRRVLRRPCTDLSRVPGWRTGGAWGIVAGMTNPTDIPVLPADAPRLQARNSAAFWAATGRSRGHEVIRRRGFLAVAGDQRAGLRVLIQEPDLTSEELAELADLARGAAGPVDMEDPFSATPLGHLGMGSWQMPVMLRPPGDVEAPAVPVQRVRTEADLRGAERAVIESFGLDRFEPYRPGEMFPAALLEEPGVALFVAWVDGEVAGACVTVAANGFGSHYWVGTTEAARSRGIGRAVMLGSLGPLAQVPVTLTASKLGVPLYEKLGFAVAAPSTWWSSNRA</sequence>
<dbReference type="Gene3D" id="3.40.630.30">
    <property type="match status" value="1"/>
</dbReference>
<feature type="region of interest" description="Disordered" evidence="1">
    <location>
        <begin position="51"/>
        <end position="71"/>
    </location>
</feature>
<proteinExistence type="predicted"/>
<evidence type="ECO:0000256" key="1">
    <source>
        <dbReference type="SAM" id="MobiDB-lite"/>
    </source>
</evidence>
<feature type="domain" description="N-acetyltransferase" evidence="2">
    <location>
        <begin position="440"/>
        <end position="565"/>
    </location>
</feature>
<dbReference type="GO" id="GO:0016747">
    <property type="term" value="F:acyltransferase activity, transferring groups other than amino-acyl groups"/>
    <property type="evidence" value="ECO:0007669"/>
    <property type="project" value="InterPro"/>
</dbReference>
<dbReference type="CDD" id="cd04301">
    <property type="entry name" value="NAT_SF"/>
    <property type="match status" value="1"/>
</dbReference>
<evidence type="ECO:0000313" key="3">
    <source>
        <dbReference type="EMBL" id="GLI43914.1"/>
    </source>
</evidence>
<dbReference type="EMBL" id="BSDT01000001">
    <property type="protein sequence ID" value="GLI43914.1"/>
    <property type="molecule type" value="Genomic_DNA"/>
</dbReference>
<dbReference type="InterPro" id="IPR016181">
    <property type="entry name" value="Acyl_CoA_acyltransferase"/>
</dbReference>
<protein>
    <recommendedName>
        <fullName evidence="2">N-acetyltransferase domain-containing protein</fullName>
    </recommendedName>
</protein>
<dbReference type="PROSITE" id="PS51186">
    <property type="entry name" value="GNAT"/>
    <property type="match status" value="1"/>
</dbReference>
<accession>A0A9W6GBV8</accession>
<organism evidence="3 4">
    <name type="scientific">Glycomyces algeriensis</name>
    <dbReference type="NCBI Taxonomy" id="256037"/>
    <lineage>
        <taxon>Bacteria</taxon>
        <taxon>Bacillati</taxon>
        <taxon>Actinomycetota</taxon>
        <taxon>Actinomycetes</taxon>
        <taxon>Glycomycetales</taxon>
        <taxon>Glycomycetaceae</taxon>
        <taxon>Glycomyces</taxon>
    </lineage>
</organism>
<comment type="caution">
    <text evidence="3">The sequence shown here is derived from an EMBL/GenBank/DDBJ whole genome shotgun (WGS) entry which is preliminary data.</text>
</comment>
<evidence type="ECO:0000259" key="2">
    <source>
        <dbReference type="PROSITE" id="PS51186"/>
    </source>
</evidence>
<keyword evidence="4" id="KW-1185">Reference proteome</keyword>
<dbReference type="Proteomes" id="UP001144313">
    <property type="component" value="Unassembled WGS sequence"/>
</dbReference>
<name>A0A9W6GBV8_9ACTN</name>